<dbReference type="GO" id="GO:0009734">
    <property type="term" value="P:auxin-activated signaling pathway"/>
    <property type="evidence" value="ECO:0007669"/>
    <property type="project" value="UniProtKB-KW"/>
</dbReference>
<evidence type="ECO:0000256" key="3">
    <source>
        <dbReference type="ARBA" id="ARBA00022692"/>
    </source>
</evidence>
<feature type="transmembrane region" description="Helical" evidence="10">
    <location>
        <begin position="6"/>
        <end position="30"/>
    </location>
</feature>
<dbReference type="Proteomes" id="UP001630127">
    <property type="component" value="Unassembled WGS sequence"/>
</dbReference>
<proteinExistence type="inferred from homology"/>
<reference evidence="11 12" key="1">
    <citation type="submission" date="2024-11" db="EMBL/GenBank/DDBJ databases">
        <title>A near-complete genome assembly of Cinchona calisaya.</title>
        <authorList>
            <person name="Lian D.C."/>
            <person name="Zhao X.W."/>
            <person name="Wei L."/>
        </authorList>
    </citation>
    <scope>NUCLEOTIDE SEQUENCE [LARGE SCALE GENOMIC DNA]</scope>
    <source>
        <tissue evidence="11">Nenye</tissue>
    </source>
</reference>
<protein>
    <recommendedName>
        <fullName evidence="13">Protein PIN-LIKES 3-like</fullName>
    </recommendedName>
</protein>
<dbReference type="PANTHER" id="PTHR31651">
    <property type="match status" value="1"/>
</dbReference>
<keyword evidence="12" id="KW-1185">Reference proteome</keyword>
<comment type="caution">
    <text evidence="11">The sequence shown here is derived from an EMBL/GenBank/DDBJ whole genome shotgun (WGS) entry which is preliminary data.</text>
</comment>
<feature type="transmembrane region" description="Helical" evidence="10">
    <location>
        <begin position="321"/>
        <end position="349"/>
    </location>
</feature>
<evidence type="ECO:0000256" key="5">
    <source>
        <dbReference type="ARBA" id="ARBA00022989"/>
    </source>
</evidence>
<feature type="transmembrane region" description="Helical" evidence="10">
    <location>
        <begin position="288"/>
        <end position="309"/>
    </location>
</feature>
<keyword evidence="7" id="KW-0927">Auxin signaling pathway</keyword>
<keyword evidence="2" id="KW-0813">Transport</keyword>
<keyword evidence="4" id="KW-0256">Endoplasmic reticulum</keyword>
<evidence type="ECO:0000256" key="7">
    <source>
        <dbReference type="ARBA" id="ARBA00023294"/>
    </source>
</evidence>
<dbReference type="PANTHER" id="PTHR31651:SF33">
    <property type="entry name" value="PROTEIN PIN-LIKES 1"/>
    <property type="match status" value="1"/>
</dbReference>
<name>A0ABD3A3L8_9GENT</name>
<evidence type="ECO:0000256" key="1">
    <source>
        <dbReference type="ARBA" id="ARBA00004477"/>
    </source>
</evidence>
<feature type="transmembrane region" description="Helical" evidence="10">
    <location>
        <begin position="246"/>
        <end position="268"/>
    </location>
</feature>
<sequence>MGLLDLFLVASVPVVKVLLICGLGSFLALDHIDVMGESARKQLNNVVFFVLNPALISSNLAQTVTLENITLLWFMPLNILLTFILGSFLGWLLNKFTKAPQNLKGLVIGSCAAGNLGNLFLILIPAMCHEKGSPFGAQDSCHTYGMAYASLSLAIGAIYLWTIVYNIVRISSIKSDEAVNVNDENCDEASSKSLQEQLINKLDLEDTSAVDHGNESLLPCAKTDKQGKVLISEKIKEQICSFFRNINLKVIFAPSTTAAIVGFFIGLVPPAQKLMIGANAPLHVIQDSALLLGGAAIPTVALVVGGNLLRGLRGSGVHISILLGIIAIRYLFLPVIGILVIKGAVHLGFVHADPLYQFVLLLHYALPPAMNIGTITQLFGSGQSECSVILLWTYSVSSVSLTLWSTYFMWLVA</sequence>
<feature type="transmembrane region" description="Helical" evidence="10">
    <location>
        <begin position="105"/>
        <end position="127"/>
    </location>
</feature>
<evidence type="ECO:0000256" key="9">
    <source>
        <dbReference type="ARBA" id="ARBA00025752"/>
    </source>
</evidence>
<keyword evidence="3 10" id="KW-0812">Transmembrane</keyword>
<feature type="transmembrane region" description="Helical" evidence="10">
    <location>
        <begin position="73"/>
        <end position="93"/>
    </location>
</feature>
<keyword evidence="5 10" id="KW-1133">Transmembrane helix</keyword>
<evidence type="ECO:0000256" key="2">
    <source>
        <dbReference type="ARBA" id="ARBA00022448"/>
    </source>
</evidence>
<dbReference type="Pfam" id="PF03547">
    <property type="entry name" value="Mem_trans"/>
    <property type="match status" value="1"/>
</dbReference>
<dbReference type="GO" id="GO:0005789">
    <property type="term" value="C:endoplasmic reticulum membrane"/>
    <property type="evidence" value="ECO:0007669"/>
    <property type="project" value="UniProtKB-SubCell"/>
</dbReference>
<dbReference type="EMBL" id="JBJUIK010000006">
    <property type="protein sequence ID" value="KAL3525135.1"/>
    <property type="molecule type" value="Genomic_DNA"/>
</dbReference>
<feature type="transmembrane region" description="Helical" evidence="10">
    <location>
        <begin position="147"/>
        <end position="168"/>
    </location>
</feature>
<feature type="transmembrane region" description="Helical" evidence="10">
    <location>
        <begin position="388"/>
        <end position="410"/>
    </location>
</feature>
<organism evidence="11 12">
    <name type="scientific">Cinchona calisaya</name>
    <dbReference type="NCBI Taxonomy" id="153742"/>
    <lineage>
        <taxon>Eukaryota</taxon>
        <taxon>Viridiplantae</taxon>
        <taxon>Streptophyta</taxon>
        <taxon>Embryophyta</taxon>
        <taxon>Tracheophyta</taxon>
        <taxon>Spermatophyta</taxon>
        <taxon>Magnoliopsida</taxon>
        <taxon>eudicotyledons</taxon>
        <taxon>Gunneridae</taxon>
        <taxon>Pentapetalae</taxon>
        <taxon>asterids</taxon>
        <taxon>lamiids</taxon>
        <taxon>Gentianales</taxon>
        <taxon>Rubiaceae</taxon>
        <taxon>Cinchonoideae</taxon>
        <taxon>Cinchoneae</taxon>
        <taxon>Cinchona</taxon>
    </lineage>
</organism>
<dbReference type="AlphaFoldDB" id="A0ABD3A3L8"/>
<dbReference type="InterPro" id="IPR004776">
    <property type="entry name" value="Mem_transp_PIN-like"/>
</dbReference>
<accession>A0ABD3A3L8</accession>
<evidence type="ECO:0008006" key="13">
    <source>
        <dbReference type="Google" id="ProtNLM"/>
    </source>
</evidence>
<evidence type="ECO:0000256" key="4">
    <source>
        <dbReference type="ARBA" id="ARBA00022824"/>
    </source>
</evidence>
<dbReference type="InterPro" id="IPR045033">
    <property type="entry name" value="PILS1/3/4/5/7"/>
</dbReference>
<comment type="subcellular location">
    <subcellularLocation>
        <location evidence="1">Endoplasmic reticulum membrane</location>
        <topology evidence="1">Multi-pass membrane protein</topology>
    </subcellularLocation>
</comment>
<evidence type="ECO:0000313" key="12">
    <source>
        <dbReference type="Proteomes" id="UP001630127"/>
    </source>
</evidence>
<keyword evidence="6 10" id="KW-0472">Membrane</keyword>
<feature type="transmembrane region" description="Helical" evidence="10">
    <location>
        <begin position="355"/>
        <end position="376"/>
    </location>
</feature>
<comment type="function">
    <text evidence="8">Involved in cellular auxin homeostasis by regulating auxin metabolism. Regulates intracellular auxin accumulation at the endoplasmic reticulum and thus auxin availability for nuclear auxin signaling.</text>
</comment>
<evidence type="ECO:0000256" key="8">
    <source>
        <dbReference type="ARBA" id="ARBA00025100"/>
    </source>
</evidence>
<evidence type="ECO:0000313" key="11">
    <source>
        <dbReference type="EMBL" id="KAL3525135.1"/>
    </source>
</evidence>
<gene>
    <name evidence="11" type="ORF">ACH5RR_013507</name>
</gene>
<evidence type="ECO:0000256" key="10">
    <source>
        <dbReference type="SAM" id="Phobius"/>
    </source>
</evidence>
<evidence type="ECO:0000256" key="6">
    <source>
        <dbReference type="ARBA" id="ARBA00023136"/>
    </source>
</evidence>
<comment type="similarity">
    <text evidence="9">Belongs to the auxin efflux carrier (TC 2.A.69.2) family.</text>
</comment>